<keyword evidence="2" id="KW-1185">Reference proteome</keyword>
<evidence type="ECO:0000313" key="2">
    <source>
        <dbReference type="Proteomes" id="UP001168096"/>
    </source>
</evidence>
<sequence length="157" mass="17407">MNGLLEFVFEEVSPSHLAAMVIECVREKNNVSEVVRDGVPLRLDSVLDSAYLSKIAAGDEDVACTANLKQLSVGEKLVECVTLRIIHYDDISDVSLLFSSLDCKKAGISTSEELYRWAKGFSVKYRIANFFGGLEPASDEQTQLFSKDRVGPVLELW</sequence>
<dbReference type="EMBL" id="JASNRB020000002">
    <property type="protein sequence ID" value="MFJ1466801.1"/>
    <property type="molecule type" value="Genomic_DNA"/>
</dbReference>
<protein>
    <submittedName>
        <fullName evidence="1">Uncharacterized protein</fullName>
    </submittedName>
</protein>
<proteinExistence type="predicted"/>
<evidence type="ECO:0000313" key="1">
    <source>
        <dbReference type="EMBL" id="MFJ1466801.1"/>
    </source>
</evidence>
<accession>A0ACC7MAB2</accession>
<reference evidence="1" key="1">
    <citation type="submission" date="2024-11" db="EMBL/GenBank/DDBJ databases">
        <title>Description of Massilia orientalis sp. nov., isolated from rhizosphere soil of Ageratina adenophora.</title>
        <authorList>
            <person name="Wang Y."/>
        </authorList>
    </citation>
    <scope>NUCLEOTIDE SEQUENCE</scope>
    <source>
        <strain evidence="1">YIM B02787</strain>
    </source>
</reference>
<organism evidence="1 2">
    <name type="scientific">Massilia orientalis</name>
    <dbReference type="NCBI Taxonomy" id="3050128"/>
    <lineage>
        <taxon>Bacteria</taxon>
        <taxon>Pseudomonadati</taxon>
        <taxon>Pseudomonadota</taxon>
        <taxon>Betaproteobacteria</taxon>
        <taxon>Burkholderiales</taxon>
        <taxon>Oxalobacteraceae</taxon>
        <taxon>Telluria group</taxon>
        <taxon>Massilia</taxon>
    </lineage>
</organism>
<gene>
    <name evidence="1" type="ORF">QPK29_003695</name>
</gene>
<dbReference type="Proteomes" id="UP001168096">
    <property type="component" value="Unassembled WGS sequence"/>
</dbReference>
<name>A0ACC7MAB2_9BURK</name>
<comment type="caution">
    <text evidence="1">The sequence shown here is derived from an EMBL/GenBank/DDBJ whole genome shotgun (WGS) entry which is preliminary data.</text>
</comment>